<dbReference type="AlphaFoldDB" id="A0A3D8RYG0"/>
<dbReference type="Proteomes" id="UP000256690">
    <property type="component" value="Unassembled WGS sequence"/>
</dbReference>
<sequence length="159" mass="17074">MKATLAAIALSAVSALAAPTTQPSPTKRQDAGHPYTISFISLRHLTESNTYNFQFTATNYFDNGDPHFSTTCQTAWNPSVPAGPENPQPCAYDAFSFYFPSGIQTLQNYGLTLVGPNGTVSGEIVSGPKYQCGPYEGQIGGIDYECKSTNGGWFVFPLV</sequence>
<dbReference type="GeneID" id="38116083"/>
<feature type="signal peptide" evidence="1">
    <location>
        <begin position="1"/>
        <end position="17"/>
    </location>
</feature>
<dbReference type="OrthoDB" id="4459390at2759"/>
<gene>
    <name evidence="2" type="ORF">DSM5745_05713</name>
</gene>
<name>A0A3D8RYG0_9EURO</name>
<evidence type="ECO:0000313" key="2">
    <source>
        <dbReference type="EMBL" id="RDW78861.1"/>
    </source>
</evidence>
<dbReference type="RefSeq" id="XP_026603561.1">
    <property type="nucleotide sequence ID" value="XM_026747729.1"/>
</dbReference>
<dbReference type="EMBL" id="PVWQ01000006">
    <property type="protein sequence ID" value="RDW78861.1"/>
    <property type="molecule type" value="Genomic_DNA"/>
</dbReference>
<protein>
    <recommendedName>
        <fullName evidence="4">AA1-like domain-containing protein</fullName>
    </recommendedName>
</protein>
<keyword evidence="3" id="KW-1185">Reference proteome</keyword>
<feature type="chain" id="PRO_5017705200" description="AA1-like domain-containing protein" evidence="1">
    <location>
        <begin position="18"/>
        <end position="159"/>
    </location>
</feature>
<accession>A0A3D8RYG0</accession>
<comment type="caution">
    <text evidence="2">The sequence shown here is derived from an EMBL/GenBank/DDBJ whole genome shotgun (WGS) entry which is preliminary data.</text>
</comment>
<organism evidence="2 3">
    <name type="scientific">Aspergillus mulundensis</name>
    <dbReference type="NCBI Taxonomy" id="1810919"/>
    <lineage>
        <taxon>Eukaryota</taxon>
        <taxon>Fungi</taxon>
        <taxon>Dikarya</taxon>
        <taxon>Ascomycota</taxon>
        <taxon>Pezizomycotina</taxon>
        <taxon>Eurotiomycetes</taxon>
        <taxon>Eurotiomycetidae</taxon>
        <taxon>Eurotiales</taxon>
        <taxon>Aspergillaceae</taxon>
        <taxon>Aspergillus</taxon>
        <taxon>Aspergillus subgen. Nidulantes</taxon>
    </lineage>
</organism>
<evidence type="ECO:0000256" key="1">
    <source>
        <dbReference type="SAM" id="SignalP"/>
    </source>
</evidence>
<proteinExistence type="predicted"/>
<reference evidence="2 3" key="1">
    <citation type="journal article" date="2018" name="IMA Fungus">
        <title>IMA Genome-F 9: Draft genome sequence of Annulohypoxylon stygium, Aspergillus mulundensis, Berkeleyomyces basicola (syn. Thielaviopsis basicola), Ceratocystis smalleyi, two Cercospora beticola strains, Coleophoma cylindrospora, Fusarium fracticaudum, Phialophora cf. hyalina, and Morchella septimelata.</title>
        <authorList>
            <person name="Wingfield B.D."/>
            <person name="Bills G.F."/>
            <person name="Dong Y."/>
            <person name="Huang W."/>
            <person name="Nel W.J."/>
            <person name="Swalarsk-Parry B.S."/>
            <person name="Vaghefi N."/>
            <person name="Wilken P.M."/>
            <person name="An Z."/>
            <person name="de Beer Z.W."/>
            <person name="De Vos L."/>
            <person name="Chen L."/>
            <person name="Duong T.A."/>
            <person name="Gao Y."/>
            <person name="Hammerbacher A."/>
            <person name="Kikkert J.R."/>
            <person name="Li Y."/>
            <person name="Li H."/>
            <person name="Li K."/>
            <person name="Li Q."/>
            <person name="Liu X."/>
            <person name="Ma X."/>
            <person name="Naidoo K."/>
            <person name="Pethybridge S.J."/>
            <person name="Sun J."/>
            <person name="Steenkamp E.T."/>
            <person name="van der Nest M.A."/>
            <person name="van Wyk S."/>
            <person name="Wingfield M.J."/>
            <person name="Xiong C."/>
            <person name="Yue Q."/>
            <person name="Zhang X."/>
        </authorList>
    </citation>
    <scope>NUCLEOTIDE SEQUENCE [LARGE SCALE GENOMIC DNA]</scope>
    <source>
        <strain evidence="2 3">DSM 5745</strain>
    </source>
</reference>
<evidence type="ECO:0008006" key="4">
    <source>
        <dbReference type="Google" id="ProtNLM"/>
    </source>
</evidence>
<keyword evidence="1" id="KW-0732">Signal</keyword>
<evidence type="ECO:0000313" key="3">
    <source>
        <dbReference type="Proteomes" id="UP000256690"/>
    </source>
</evidence>